<dbReference type="SUPFAM" id="SSF54593">
    <property type="entry name" value="Glyoxalase/Bleomycin resistance protein/Dihydroxybiphenyl dioxygenase"/>
    <property type="match status" value="1"/>
</dbReference>
<dbReference type="Pfam" id="PF00903">
    <property type="entry name" value="Glyoxalase"/>
    <property type="match status" value="1"/>
</dbReference>
<dbReference type="PROSITE" id="PS51819">
    <property type="entry name" value="VOC"/>
    <property type="match status" value="1"/>
</dbReference>
<evidence type="ECO:0000259" key="1">
    <source>
        <dbReference type="PROSITE" id="PS51819"/>
    </source>
</evidence>
<sequence>MTEAPEAKLDINLRVADLEASVRWYEEMFGAPPIYRGEDRSVDGRATAMACFRIGGVKLWLLPGSTGSGEQRVGIALMVRTALGPLRASLAARGAQFDDHPMPGFPIDADGVRQGRDAEFFYLLDPDGHRIEYCRVFRKGEA</sequence>
<dbReference type="InterPro" id="IPR029068">
    <property type="entry name" value="Glyas_Bleomycin-R_OHBP_Dase"/>
</dbReference>
<evidence type="ECO:0000313" key="3">
    <source>
        <dbReference type="Proteomes" id="UP000503018"/>
    </source>
</evidence>
<proteinExistence type="predicted"/>
<feature type="domain" description="VOC" evidence="1">
    <location>
        <begin position="7"/>
        <end position="136"/>
    </location>
</feature>
<reference evidence="2 3" key="1">
    <citation type="submission" date="2020-01" db="EMBL/GenBank/DDBJ databases">
        <title>Sphingomonas sp. strain CSW-10.</title>
        <authorList>
            <person name="Chen W.-M."/>
        </authorList>
    </citation>
    <scope>NUCLEOTIDE SEQUENCE [LARGE SCALE GENOMIC DNA]</scope>
    <source>
        <strain evidence="2 3">CSW-10</strain>
    </source>
</reference>
<evidence type="ECO:0000313" key="2">
    <source>
        <dbReference type="EMBL" id="QJQ31418.1"/>
    </source>
</evidence>
<dbReference type="EMBL" id="CP053015">
    <property type="protein sequence ID" value="QJQ31418.1"/>
    <property type="molecule type" value="Genomic_DNA"/>
</dbReference>
<dbReference type="KEGG" id="slan:GV829_02255"/>
<protein>
    <submittedName>
        <fullName evidence="2">VOC family protein</fullName>
    </submittedName>
</protein>
<organism evidence="2 3">
    <name type="scientific">Sphingomonas lacunae</name>
    <dbReference type="NCBI Taxonomy" id="2698828"/>
    <lineage>
        <taxon>Bacteria</taxon>
        <taxon>Pseudomonadati</taxon>
        <taxon>Pseudomonadota</taxon>
        <taxon>Alphaproteobacteria</taxon>
        <taxon>Sphingomonadales</taxon>
        <taxon>Sphingomonadaceae</taxon>
        <taxon>Sphingomonas</taxon>
    </lineage>
</organism>
<dbReference type="AlphaFoldDB" id="A0A6M4AQV4"/>
<dbReference type="InterPro" id="IPR004360">
    <property type="entry name" value="Glyas_Fos-R_dOase_dom"/>
</dbReference>
<accession>A0A6M4AQV4</accession>
<dbReference type="CDD" id="cd06587">
    <property type="entry name" value="VOC"/>
    <property type="match status" value="1"/>
</dbReference>
<name>A0A6M4AQV4_9SPHN</name>
<gene>
    <name evidence="2" type="ORF">GV829_02255</name>
</gene>
<dbReference type="Proteomes" id="UP000503018">
    <property type="component" value="Chromosome"/>
</dbReference>
<dbReference type="RefSeq" id="WP_169943635.1">
    <property type="nucleotide sequence ID" value="NZ_CP053015.1"/>
</dbReference>
<dbReference type="Gene3D" id="3.10.180.10">
    <property type="entry name" value="2,3-Dihydroxybiphenyl 1,2-Dioxygenase, domain 1"/>
    <property type="match status" value="1"/>
</dbReference>
<keyword evidence="3" id="KW-1185">Reference proteome</keyword>
<dbReference type="InterPro" id="IPR037523">
    <property type="entry name" value="VOC_core"/>
</dbReference>